<evidence type="ECO:0000313" key="1">
    <source>
        <dbReference type="EMBL" id="CAN0348685.1"/>
    </source>
</evidence>
<proteinExistence type="predicted"/>
<protein>
    <submittedName>
        <fullName evidence="1">Uncharacterized protein</fullName>
    </submittedName>
</protein>
<gene>
    <name evidence="1" type="ORF">MRATA1EN22A_LOCUS16217</name>
</gene>
<reference evidence="1" key="1">
    <citation type="submission" date="2023-05" db="EMBL/GenBank/DDBJ databases">
        <authorList>
            <consortium name="ELIXIR-Norway"/>
        </authorList>
    </citation>
    <scope>NUCLEOTIDE SEQUENCE</scope>
</reference>
<dbReference type="EMBL" id="OX596110">
    <property type="protein sequence ID" value="CAN0348685.1"/>
    <property type="molecule type" value="Genomic_DNA"/>
</dbReference>
<evidence type="ECO:0000313" key="2">
    <source>
        <dbReference type="Proteomes" id="UP001162501"/>
    </source>
</evidence>
<accession>A0AC59ZBE8</accession>
<organism evidence="1 2">
    <name type="scientific">Rangifer tarandus platyrhynchus</name>
    <name type="common">Svalbard reindeer</name>
    <dbReference type="NCBI Taxonomy" id="3082113"/>
    <lineage>
        <taxon>Eukaryota</taxon>
        <taxon>Metazoa</taxon>
        <taxon>Chordata</taxon>
        <taxon>Craniata</taxon>
        <taxon>Vertebrata</taxon>
        <taxon>Euteleostomi</taxon>
        <taxon>Mammalia</taxon>
        <taxon>Eutheria</taxon>
        <taxon>Laurasiatheria</taxon>
        <taxon>Artiodactyla</taxon>
        <taxon>Ruminantia</taxon>
        <taxon>Pecora</taxon>
        <taxon>Cervidae</taxon>
        <taxon>Odocoileinae</taxon>
        <taxon>Rangifer</taxon>
    </lineage>
</organism>
<sequence>MRRLRVTGGPGAPPKPHAAAPCWLQAHPPSLRDPSPNPSACPEPSLRAAPGQTDPHRGPPAKHGQRPRAPITPRTKAALSTTPPAGTAREVPGQAPARLGPRTLGLGPPMGCGEQRGETTENVPPARPRPRAGSSPRAPRVNTGDVCGTPGDVCQPPAQG</sequence>
<reference evidence="1" key="2">
    <citation type="submission" date="2025-03" db="EMBL/GenBank/DDBJ databases">
        <authorList>
            <consortium name="ELIXIR-Norway"/>
            <consortium name="Elixir Norway"/>
        </authorList>
    </citation>
    <scope>NUCLEOTIDE SEQUENCE</scope>
</reference>
<name>A0AC59ZBE8_RANTA</name>
<dbReference type="Proteomes" id="UP001162501">
    <property type="component" value="Chromosome 26"/>
</dbReference>